<dbReference type="Proteomes" id="UP001085076">
    <property type="component" value="Miscellaneous, Linkage group lg07"/>
</dbReference>
<protein>
    <submittedName>
        <fullName evidence="1">Uncharacterized protein</fullName>
    </submittedName>
</protein>
<gene>
    <name evidence="1" type="ORF">J5N97_023638</name>
</gene>
<reference evidence="1" key="2">
    <citation type="journal article" date="2022" name="Hortic Res">
        <title>The genome of Dioscorea zingiberensis sheds light on the biosynthesis, origin and evolution of the medicinally important diosgenin saponins.</title>
        <authorList>
            <person name="Li Y."/>
            <person name="Tan C."/>
            <person name="Li Z."/>
            <person name="Guo J."/>
            <person name="Li S."/>
            <person name="Chen X."/>
            <person name="Wang C."/>
            <person name="Dai X."/>
            <person name="Yang H."/>
            <person name="Song W."/>
            <person name="Hou L."/>
            <person name="Xu J."/>
            <person name="Tong Z."/>
            <person name="Xu A."/>
            <person name="Yuan X."/>
            <person name="Wang W."/>
            <person name="Yang Q."/>
            <person name="Chen L."/>
            <person name="Sun Z."/>
            <person name="Wang K."/>
            <person name="Pan B."/>
            <person name="Chen J."/>
            <person name="Bao Y."/>
            <person name="Liu F."/>
            <person name="Qi X."/>
            <person name="Gang D.R."/>
            <person name="Wen J."/>
            <person name="Li J."/>
        </authorList>
    </citation>
    <scope>NUCLEOTIDE SEQUENCE</scope>
    <source>
        <strain evidence="1">Dzin_1.0</strain>
    </source>
</reference>
<evidence type="ECO:0000313" key="2">
    <source>
        <dbReference type="Proteomes" id="UP001085076"/>
    </source>
</evidence>
<dbReference type="AlphaFoldDB" id="A0A9D5H807"/>
<dbReference type="EMBL" id="JAGGNH010000007">
    <property type="protein sequence ID" value="KAJ0966721.1"/>
    <property type="molecule type" value="Genomic_DNA"/>
</dbReference>
<sequence>MKSLAGFKGSSSELSMVKLSSVVYDAGVNEYTFNNCSLRHQLQPSLPSNINGANGGLVSGSDHGGTNHSSIGLSMIKTWLRNQPAPTLVPQPGNIGSNGGSACGGAMVARSQSLSLSMSTGSQSVATGGECSSSSENKQKTTFINGGVAVDAQSGAIEVAVFLVRGLPFTTVSLGMQ</sequence>
<evidence type="ECO:0000313" key="1">
    <source>
        <dbReference type="EMBL" id="KAJ0966721.1"/>
    </source>
</evidence>
<reference evidence="1" key="1">
    <citation type="submission" date="2021-03" db="EMBL/GenBank/DDBJ databases">
        <authorList>
            <person name="Li Z."/>
            <person name="Yang C."/>
        </authorList>
    </citation>
    <scope>NUCLEOTIDE SEQUENCE</scope>
    <source>
        <strain evidence="1">Dzin_1.0</strain>
        <tissue evidence="1">Leaf</tissue>
    </source>
</reference>
<proteinExistence type="predicted"/>
<accession>A0A9D5H807</accession>
<organism evidence="1 2">
    <name type="scientific">Dioscorea zingiberensis</name>
    <dbReference type="NCBI Taxonomy" id="325984"/>
    <lineage>
        <taxon>Eukaryota</taxon>
        <taxon>Viridiplantae</taxon>
        <taxon>Streptophyta</taxon>
        <taxon>Embryophyta</taxon>
        <taxon>Tracheophyta</taxon>
        <taxon>Spermatophyta</taxon>
        <taxon>Magnoliopsida</taxon>
        <taxon>Liliopsida</taxon>
        <taxon>Dioscoreales</taxon>
        <taxon>Dioscoreaceae</taxon>
        <taxon>Dioscorea</taxon>
    </lineage>
</organism>
<name>A0A9D5H807_9LILI</name>
<keyword evidence="2" id="KW-1185">Reference proteome</keyword>
<comment type="caution">
    <text evidence="1">The sequence shown here is derived from an EMBL/GenBank/DDBJ whole genome shotgun (WGS) entry which is preliminary data.</text>
</comment>